<dbReference type="CDD" id="cd05400">
    <property type="entry name" value="NT_2-5OAS_ClassI-CCAase"/>
    <property type="match status" value="1"/>
</dbReference>
<feature type="domain" description="CCA-adding enzyme C-terminal" evidence="13">
    <location>
        <begin position="288"/>
        <end position="430"/>
    </location>
</feature>
<feature type="binding site" evidence="10">
    <location>
        <position position="61"/>
    </location>
    <ligand>
        <name>ATP</name>
        <dbReference type="ChEBI" id="CHEBI:30616"/>
    </ligand>
</feature>
<feature type="binding site" evidence="10">
    <location>
        <position position="144"/>
    </location>
    <ligand>
        <name>ATP</name>
        <dbReference type="ChEBI" id="CHEBI:30616"/>
    </ligand>
</feature>
<dbReference type="GO" id="GO:0042245">
    <property type="term" value="P:RNA repair"/>
    <property type="evidence" value="ECO:0007669"/>
    <property type="project" value="UniProtKB-KW"/>
</dbReference>
<feature type="domain" description="Polymerase nucleotidyl transferase" evidence="11">
    <location>
        <begin position="37"/>
        <end position="144"/>
    </location>
</feature>
<dbReference type="Gene3D" id="3.30.70.1550">
    <property type="entry name" value="Archaeal tRNA CCA-adding enzyme catalytic domain"/>
    <property type="match status" value="1"/>
</dbReference>
<evidence type="ECO:0000256" key="7">
    <source>
        <dbReference type="ARBA" id="ARBA00022840"/>
    </source>
</evidence>
<feature type="binding site" evidence="10">
    <location>
        <position position="173"/>
    </location>
    <ligand>
        <name>CTP</name>
        <dbReference type="ChEBI" id="CHEBI:37563"/>
    </ligand>
</feature>
<dbReference type="InterPro" id="IPR006116">
    <property type="entry name" value="NT_2-5OAS_ClassI-CCAase"/>
</dbReference>
<protein>
    <recommendedName>
        <fullName evidence="10">CCA-adding enzyme</fullName>
        <ecNumber evidence="10">2.7.7.72</ecNumber>
    </recommendedName>
    <alternativeName>
        <fullName evidence="10">CCA tRNA nucleotidyltransferase</fullName>
    </alternativeName>
    <alternativeName>
        <fullName evidence="10">tRNA CCA-pyrophosphorylase</fullName>
    </alternativeName>
    <alternativeName>
        <fullName evidence="10">tRNA adenylyl-/cytidylyl- transferase</fullName>
    </alternativeName>
    <alternativeName>
        <fullName evidence="10">tRNA nucleotidyltransferase</fullName>
    </alternativeName>
    <alternativeName>
        <fullName evidence="10">tRNA-NT</fullName>
    </alternativeName>
</protein>
<dbReference type="Pfam" id="PF01909">
    <property type="entry name" value="NTP_transf_2"/>
    <property type="match status" value="1"/>
</dbReference>
<name>A0ABD5Z5G0_9EURY</name>
<evidence type="ECO:0000256" key="4">
    <source>
        <dbReference type="ARBA" id="ARBA00022723"/>
    </source>
</evidence>
<dbReference type="Gene3D" id="3.30.460.10">
    <property type="entry name" value="Beta Polymerase, domain 2"/>
    <property type="match status" value="1"/>
</dbReference>
<feature type="binding site" evidence="10">
    <location>
        <position position="164"/>
    </location>
    <ligand>
        <name>ATP</name>
        <dbReference type="ChEBI" id="CHEBI:30616"/>
    </ligand>
</feature>
<dbReference type="InterPro" id="IPR043519">
    <property type="entry name" value="NT_sf"/>
</dbReference>
<accession>A0ABD5Z5G0</accession>
<keyword evidence="4 10" id="KW-0479">Metal-binding</keyword>
<evidence type="ECO:0000256" key="1">
    <source>
        <dbReference type="ARBA" id="ARBA00022679"/>
    </source>
</evidence>
<dbReference type="HAMAP" id="MF_01264">
    <property type="entry name" value="CCA_arch"/>
    <property type="match status" value="1"/>
</dbReference>
<evidence type="ECO:0000259" key="13">
    <source>
        <dbReference type="Pfam" id="PF21133"/>
    </source>
</evidence>
<feature type="binding site" evidence="10">
    <location>
        <position position="70"/>
    </location>
    <ligand>
        <name>Mg(2+)</name>
        <dbReference type="ChEBI" id="CHEBI:18420"/>
    </ligand>
</feature>
<evidence type="ECO:0000256" key="6">
    <source>
        <dbReference type="ARBA" id="ARBA00022800"/>
    </source>
</evidence>
<dbReference type="PIRSF" id="PIRSF005335">
    <property type="entry name" value="CCA_arch"/>
    <property type="match status" value="1"/>
</dbReference>
<keyword evidence="3 10" id="KW-0548">Nucleotidyltransferase</keyword>
<feature type="binding site" evidence="10">
    <location>
        <position position="173"/>
    </location>
    <ligand>
        <name>ATP</name>
        <dbReference type="ChEBI" id="CHEBI:30616"/>
    </ligand>
</feature>
<dbReference type="AlphaFoldDB" id="A0ABD5Z5G0"/>
<dbReference type="Proteomes" id="UP001596447">
    <property type="component" value="Unassembled WGS sequence"/>
</dbReference>
<feature type="binding site" evidence="10">
    <location>
        <position position="58"/>
    </location>
    <ligand>
        <name>ATP</name>
        <dbReference type="ChEBI" id="CHEBI:30616"/>
    </ligand>
</feature>
<comment type="function">
    <text evidence="10">Catalyzes the addition and repair of the essential 3'-terminal CCA sequence in tRNAs without using a nucleic acid template. Adds these three nucleotides in the order of C, C, and A to the tRNA nucleotide-73, using CTP and ATP as substrates and producing inorganic pyrophosphate. tRNA 3'-terminal CCA addition is required both for tRNA processing and repair. Also involved in tRNA surveillance by mediating tandem CCA addition to generate a CCACCA at the 3' terminus of unstable tRNAs. While stable tRNAs receive only 3'-terminal CCA, unstable tRNAs are marked with CCACCA and rapidly degraded.</text>
</comment>
<reference evidence="14 15" key="1">
    <citation type="journal article" date="2019" name="Int. J. Syst. Evol. Microbiol.">
        <title>The Global Catalogue of Microorganisms (GCM) 10K type strain sequencing project: providing services to taxonomists for standard genome sequencing and annotation.</title>
        <authorList>
            <consortium name="The Broad Institute Genomics Platform"/>
            <consortium name="The Broad Institute Genome Sequencing Center for Infectious Disease"/>
            <person name="Wu L."/>
            <person name="Ma J."/>
        </authorList>
    </citation>
    <scope>NUCLEOTIDE SEQUENCE [LARGE SCALE GENOMIC DNA]</scope>
    <source>
        <strain evidence="14 15">XZGYJ-43</strain>
    </source>
</reference>
<comment type="catalytic activity">
    <reaction evidence="10">
        <text>a tRNA with a 3' CCA end + 2 CTP + ATP = a tRNA with a 3' CCACCA end + 3 diphosphate</text>
        <dbReference type="Rhea" id="RHEA:76235"/>
        <dbReference type="Rhea" id="RHEA-COMP:10468"/>
        <dbReference type="Rhea" id="RHEA-COMP:18655"/>
        <dbReference type="ChEBI" id="CHEBI:30616"/>
        <dbReference type="ChEBI" id="CHEBI:33019"/>
        <dbReference type="ChEBI" id="CHEBI:37563"/>
        <dbReference type="ChEBI" id="CHEBI:83071"/>
        <dbReference type="ChEBI" id="CHEBI:195187"/>
    </reaction>
</comment>
<evidence type="ECO:0000259" key="12">
    <source>
        <dbReference type="Pfam" id="PF09249"/>
    </source>
</evidence>
<evidence type="ECO:0000256" key="8">
    <source>
        <dbReference type="ARBA" id="ARBA00022842"/>
    </source>
</evidence>
<comment type="cofactor">
    <cofactor evidence="10">
        <name>Mg(2+)</name>
        <dbReference type="ChEBI" id="CHEBI:18420"/>
    </cofactor>
</comment>
<keyword evidence="5 10" id="KW-0547">Nucleotide-binding</keyword>
<feature type="binding site" evidence="10">
    <location>
        <position position="164"/>
    </location>
    <ligand>
        <name>CTP</name>
        <dbReference type="ChEBI" id="CHEBI:37563"/>
    </ligand>
</feature>
<comment type="catalytic activity">
    <reaction evidence="10">
        <text>a tRNA precursor + 2 CTP + ATP = a tRNA with a 3' CCA end + 3 diphosphate</text>
        <dbReference type="Rhea" id="RHEA:14433"/>
        <dbReference type="Rhea" id="RHEA-COMP:10465"/>
        <dbReference type="Rhea" id="RHEA-COMP:10468"/>
        <dbReference type="ChEBI" id="CHEBI:30616"/>
        <dbReference type="ChEBI" id="CHEBI:33019"/>
        <dbReference type="ChEBI" id="CHEBI:37563"/>
        <dbReference type="ChEBI" id="CHEBI:74896"/>
        <dbReference type="ChEBI" id="CHEBI:83071"/>
        <dbReference type="EC" id="2.7.7.72"/>
    </reaction>
</comment>
<comment type="subunit">
    <text evidence="10">Homodimer.</text>
</comment>
<dbReference type="GO" id="GO:0004810">
    <property type="term" value="F:CCA tRNA nucleotidyltransferase activity"/>
    <property type="evidence" value="ECO:0007669"/>
    <property type="project" value="UniProtKB-UniRule"/>
</dbReference>
<dbReference type="GO" id="GO:0000049">
    <property type="term" value="F:tRNA binding"/>
    <property type="evidence" value="ECO:0007669"/>
    <property type="project" value="UniProtKB-UniRule"/>
</dbReference>
<keyword evidence="9 10" id="KW-0694">RNA-binding</keyword>
<feature type="domain" description="tRNA nucleotidyltransferase substrate binding" evidence="12">
    <location>
        <begin position="159"/>
        <end position="268"/>
    </location>
</feature>
<keyword evidence="15" id="KW-1185">Reference proteome</keyword>
<dbReference type="EMBL" id="JBHTAR010000011">
    <property type="protein sequence ID" value="MFC7200386.1"/>
    <property type="molecule type" value="Genomic_DNA"/>
</dbReference>
<comment type="caution">
    <text evidence="14">The sequence shown here is derived from an EMBL/GenBank/DDBJ whole genome shotgun (WGS) entry which is preliminary data.</text>
</comment>
<dbReference type="RefSeq" id="WP_279527167.1">
    <property type="nucleotide sequence ID" value="NZ_CP122312.1"/>
</dbReference>
<dbReference type="Pfam" id="PF21133">
    <property type="entry name" value="CAA_C"/>
    <property type="match status" value="1"/>
</dbReference>
<dbReference type="PANTHER" id="PTHR39643:SF1">
    <property type="entry name" value="CCA-ADDING ENZYME"/>
    <property type="match status" value="1"/>
</dbReference>
<evidence type="ECO:0000313" key="14">
    <source>
        <dbReference type="EMBL" id="MFC7200386.1"/>
    </source>
</evidence>
<dbReference type="InterPro" id="IPR048833">
    <property type="entry name" value="CAA_C"/>
</dbReference>
<organism evidence="14 15">
    <name type="scientific">Halospeciosus flavus</name>
    <dbReference type="NCBI Taxonomy" id="3032283"/>
    <lineage>
        <taxon>Archaea</taxon>
        <taxon>Methanobacteriati</taxon>
        <taxon>Methanobacteriota</taxon>
        <taxon>Stenosarchaea group</taxon>
        <taxon>Halobacteria</taxon>
        <taxon>Halobacteriales</taxon>
        <taxon>Halobacteriaceae</taxon>
        <taxon>Halospeciosus</taxon>
    </lineage>
</organism>
<feature type="binding site" evidence="10">
    <location>
        <position position="72"/>
    </location>
    <ligand>
        <name>Mg(2+)</name>
        <dbReference type="ChEBI" id="CHEBI:18420"/>
    </ligand>
</feature>
<feature type="binding site" evidence="10">
    <location>
        <position position="121"/>
    </location>
    <ligand>
        <name>Mg(2+)</name>
        <dbReference type="ChEBI" id="CHEBI:18420"/>
    </ligand>
</feature>
<dbReference type="SUPFAM" id="SSF81631">
    <property type="entry name" value="PAP/OAS1 substrate-binding domain"/>
    <property type="match status" value="1"/>
</dbReference>
<dbReference type="SUPFAM" id="SSF81301">
    <property type="entry name" value="Nucleotidyltransferase"/>
    <property type="match status" value="1"/>
</dbReference>
<feature type="binding site" evidence="10">
    <location>
        <position position="58"/>
    </location>
    <ligand>
        <name>CTP</name>
        <dbReference type="ChEBI" id="CHEBI:37563"/>
    </ligand>
</feature>
<feature type="binding site" evidence="10">
    <location>
        <position position="61"/>
    </location>
    <ligand>
        <name>CTP</name>
        <dbReference type="ChEBI" id="CHEBI:37563"/>
    </ligand>
</feature>
<dbReference type="Gene3D" id="1.10.1410.30">
    <property type="entry name" value="CCA tRNA nucleotidyltransferase, domain 2"/>
    <property type="match status" value="1"/>
</dbReference>
<evidence type="ECO:0000256" key="2">
    <source>
        <dbReference type="ARBA" id="ARBA00022694"/>
    </source>
</evidence>
<feature type="binding site" evidence="10">
    <location>
        <position position="144"/>
    </location>
    <ligand>
        <name>CTP</name>
        <dbReference type="ChEBI" id="CHEBI:37563"/>
    </ligand>
</feature>
<sequence length="454" mass="50352">MSDEELAAVLDAVGERVDPTPDERERLADAVERLKDRARDALDEVAPDVDADLVQVGSTARGTWISGDRDIDLFVRFPADLSRSELERIGLAVGNETLPEGHEEYAEHPYVVGTFEGYDVDLVPCFDVEAATEIRTAVDRTPFHNAYLQERLTDDLAADVRLLKQFLKGIGAYGSNLKTRGFSGYLTELLVVEYGGFVPVLETAADEWLPPVKLDPEDHAAETFDDPLVVIDPTDPERNVAAVVSAENVARLQHYARDLLDDPDEDRFYPDLVEPLSPADVRVHLDRRGTTPLAVRFGAPDLVEDQLYPQLRRSLDGLERGLENAGFDVLRTATFADGDAVLFCELAVAELPAVQRHDGPPVHVRQHAEGFYDKYEEADAYGPFLDGERYVVERDREVRTAEQFAREKLDSVALGQHVASIVDAGDYDVLVDDEVADLANDFGQALATYFDPEP</sequence>
<keyword evidence="2 10" id="KW-0819">tRNA processing</keyword>
<evidence type="ECO:0000256" key="3">
    <source>
        <dbReference type="ARBA" id="ARBA00022695"/>
    </source>
</evidence>
<evidence type="ECO:0000256" key="5">
    <source>
        <dbReference type="ARBA" id="ARBA00022741"/>
    </source>
</evidence>
<dbReference type="GO" id="GO:0001680">
    <property type="term" value="P:tRNA 3'-terminal CCA addition"/>
    <property type="evidence" value="ECO:0007669"/>
    <property type="project" value="UniProtKB-UniRule"/>
</dbReference>
<evidence type="ECO:0000259" key="11">
    <source>
        <dbReference type="Pfam" id="PF01909"/>
    </source>
</evidence>
<dbReference type="EC" id="2.7.7.72" evidence="10"/>
<dbReference type="InterPro" id="IPR011068">
    <property type="entry name" value="NuclTrfase_I-like_C"/>
</dbReference>
<dbReference type="Pfam" id="PF09249">
    <property type="entry name" value="tRNA_NucTransf2"/>
    <property type="match status" value="1"/>
</dbReference>
<keyword evidence="1 10" id="KW-0808">Transferase</keyword>
<comment type="similarity">
    <text evidence="10">Belongs to the tRNA nucleotidyltransferase/poly(A) polymerase family. Archaeal CCA-adding enzyme subfamily.</text>
</comment>
<evidence type="ECO:0000256" key="10">
    <source>
        <dbReference type="HAMAP-Rule" id="MF_01264"/>
    </source>
</evidence>
<dbReference type="GO" id="GO:0000287">
    <property type="term" value="F:magnesium ion binding"/>
    <property type="evidence" value="ECO:0007669"/>
    <property type="project" value="UniProtKB-UniRule"/>
</dbReference>
<dbReference type="InterPro" id="IPR042090">
    <property type="entry name" value="CCA_tRNA_nucleotrans_2"/>
</dbReference>
<dbReference type="InterPro" id="IPR008229">
    <property type="entry name" value="CCA-adding_arc"/>
</dbReference>
<dbReference type="InterPro" id="IPR015329">
    <property type="entry name" value="tRNA_NucTransf2"/>
</dbReference>
<keyword evidence="8 10" id="KW-0460">Magnesium</keyword>
<evidence type="ECO:0000313" key="15">
    <source>
        <dbReference type="Proteomes" id="UP001596447"/>
    </source>
</evidence>
<gene>
    <name evidence="10 14" type="primary">cca</name>
    <name evidence="14" type="ORF">ACFQJ9_13345</name>
</gene>
<dbReference type="SUPFAM" id="SSF55003">
    <property type="entry name" value="PAP/Archaeal CCA-adding enzyme, C-terminal domain"/>
    <property type="match status" value="1"/>
</dbReference>
<dbReference type="InterPro" id="IPR002934">
    <property type="entry name" value="Polymerase_NTP_transf_dom"/>
</dbReference>
<proteinExistence type="inferred from homology"/>
<dbReference type="PANTHER" id="PTHR39643">
    <property type="entry name" value="CCA-ADDING ENZYME"/>
    <property type="match status" value="1"/>
</dbReference>
<dbReference type="Gene3D" id="3.30.70.590">
    <property type="entry name" value="Poly(A) polymerase predicted RNA binding domain"/>
    <property type="match status" value="1"/>
</dbReference>
<comment type="miscellaneous">
    <text evidence="10">A single active site specifically recognizes both ATP and CTP and is responsible for their addition.</text>
</comment>
<evidence type="ECO:0000256" key="9">
    <source>
        <dbReference type="ARBA" id="ARBA00022884"/>
    </source>
</evidence>
<keyword evidence="7 10" id="KW-0067">ATP-binding</keyword>
<dbReference type="PROSITE" id="PS50152">
    <property type="entry name" value="25A_SYNTH_3"/>
    <property type="match status" value="1"/>
</dbReference>
<dbReference type="GO" id="GO:0005524">
    <property type="term" value="F:ATP binding"/>
    <property type="evidence" value="ECO:0007669"/>
    <property type="project" value="UniProtKB-UniRule"/>
</dbReference>
<dbReference type="NCBIfam" id="TIGR03671">
    <property type="entry name" value="cca_archaeal"/>
    <property type="match status" value="1"/>
</dbReference>
<keyword evidence="6 10" id="KW-0692">RNA repair</keyword>